<evidence type="ECO:0000313" key="1">
    <source>
        <dbReference type="EMBL" id="KAH7918896.1"/>
    </source>
</evidence>
<keyword evidence="2" id="KW-1185">Reference proteome</keyword>
<gene>
    <name evidence="1" type="ORF">BV22DRAFT_1108243</name>
</gene>
<dbReference type="Proteomes" id="UP000790709">
    <property type="component" value="Unassembled WGS sequence"/>
</dbReference>
<comment type="caution">
    <text evidence="1">The sequence shown here is derived from an EMBL/GenBank/DDBJ whole genome shotgun (WGS) entry which is preliminary data.</text>
</comment>
<name>A0ACB8AZP5_9AGAM</name>
<sequence>MLAHWNALAKLRMHTDSTLALLNHATVSLGATLRHFQAMVCPAFKRRELKWEAEAQKRNTSSQNNSRPTKPRPPTNTGTNPGTSTNGRSSTNALNNLSRSNGKQPEVGSSASTRRPKVLNLQTYKLHALGDYTDCIQRYGTTDSYSTEPGELEHRRPKHWYTRTSQKQYVKQITKIECHQAHICHIREQLGSQVTRDAHDESDYMVHSPDVHHVIGSSQNIPRNIPLFMQKYVNNPTIKAFLPQLKKHLLHRICAALRSEATETGMLQSYSTQAGITSEDDWCFIFLKNEAIYEHKLMRINYTTYDVRCAQDVISPSTTHNNIMMLATAAPDAPECSLSQHPFCYAHIVGIFHTNVIFTGPGTPDYNPRHLEFLWDAFRLDRVQFLPMADEGAFGFLDPKDVLCGCHIIPAFAQGKLHADGIGLSRCIDDFQDSKYYYVNRFVDRDMVMWYHFGQGVGHVHATPHCSENPSASHHVISTNKEHGIHKSANESAGGSADCQQNDFDEMGSFLDLDDSWVDADGQESDFEDEDGDDSDELLLAMDDMYGWDYLQAETYD</sequence>
<reference evidence="1" key="1">
    <citation type="journal article" date="2021" name="New Phytol.">
        <title>Evolutionary innovations through gain and loss of genes in the ectomycorrhizal Boletales.</title>
        <authorList>
            <person name="Wu G."/>
            <person name="Miyauchi S."/>
            <person name="Morin E."/>
            <person name="Kuo A."/>
            <person name="Drula E."/>
            <person name="Varga T."/>
            <person name="Kohler A."/>
            <person name="Feng B."/>
            <person name="Cao Y."/>
            <person name="Lipzen A."/>
            <person name="Daum C."/>
            <person name="Hundley H."/>
            <person name="Pangilinan J."/>
            <person name="Johnson J."/>
            <person name="Barry K."/>
            <person name="LaButti K."/>
            <person name="Ng V."/>
            <person name="Ahrendt S."/>
            <person name="Min B."/>
            <person name="Choi I.G."/>
            <person name="Park H."/>
            <person name="Plett J.M."/>
            <person name="Magnuson J."/>
            <person name="Spatafora J.W."/>
            <person name="Nagy L.G."/>
            <person name="Henrissat B."/>
            <person name="Grigoriev I.V."/>
            <person name="Yang Z.L."/>
            <person name="Xu J."/>
            <person name="Martin F.M."/>
        </authorList>
    </citation>
    <scope>NUCLEOTIDE SEQUENCE</scope>
    <source>
        <strain evidence="1">KUC20120723A-06</strain>
    </source>
</reference>
<dbReference type="EMBL" id="MU266719">
    <property type="protein sequence ID" value="KAH7918896.1"/>
    <property type="molecule type" value="Genomic_DNA"/>
</dbReference>
<organism evidence="1 2">
    <name type="scientific">Leucogyrophana mollusca</name>
    <dbReference type="NCBI Taxonomy" id="85980"/>
    <lineage>
        <taxon>Eukaryota</taxon>
        <taxon>Fungi</taxon>
        <taxon>Dikarya</taxon>
        <taxon>Basidiomycota</taxon>
        <taxon>Agaricomycotina</taxon>
        <taxon>Agaricomycetes</taxon>
        <taxon>Agaricomycetidae</taxon>
        <taxon>Boletales</taxon>
        <taxon>Boletales incertae sedis</taxon>
        <taxon>Leucogyrophana</taxon>
    </lineage>
</organism>
<proteinExistence type="predicted"/>
<protein>
    <submittedName>
        <fullName evidence="1">Uncharacterized protein</fullName>
    </submittedName>
</protein>
<evidence type="ECO:0000313" key="2">
    <source>
        <dbReference type="Proteomes" id="UP000790709"/>
    </source>
</evidence>
<accession>A0ACB8AZP5</accession>